<dbReference type="AlphaFoldDB" id="A0A8X7TC77"/>
<name>A0A8X7TC77_CANPA</name>
<feature type="compositionally biased region" description="Polar residues" evidence="1">
    <location>
        <begin position="106"/>
        <end position="116"/>
    </location>
</feature>
<feature type="compositionally biased region" description="Low complexity" evidence="1">
    <location>
        <begin position="35"/>
        <end position="48"/>
    </location>
</feature>
<evidence type="ECO:0000313" key="3">
    <source>
        <dbReference type="Proteomes" id="UP000590412"/>
    </source>
</evidence>
<evidence type="ECO:0000313" key="2">
    <source>
        <dbReference type="EMBL" id="KAF6052578.1"/>
    </source>
</evidence>
<reference evidence="2" key="1">
    <citation type="submission" date="2020-03" db="EMBL/GenBank/DDBJ databases">
        <title>FDA dAtabase for Regulatory Grade micrObial Sequences (FDA-ARGOS): Supporting development and validation of Infectious Disease Dx tests.</title>
        <authorList>
            <person name="Campos J."/>
            <person name="Goldberg B."/>
            <person name="Tallon L."/>
            <person name="Sadzewicz L."/>
            <person name="Vavikolanu K."/>
            <person name="Mehta A."/>
            <person name="Aluvathingal J."/>
            <person name="Nadendla S."/>
            <person name="Nandy P."/>
            <person name="Geyer C."/>
            <person name="Yan Y."/>
            <person name="Sichtig H."/>
        </authorList>
    </citation>
    <scope>NUCLEOTIDE SEQUENCE [LARGE SCALE GENOMIC DNA]</scope>
    <source>
        <strain evidence="2">FDAARGOS_652</strain>
    </source>
</reference>
<protein>
    <submittedName>
        <fullName evidence="2">Uncharacterized protein</fullName>
    </submittedName>
</protein>
<gene>
    <name evidence="2" type="ORF">FOB60_002834</name>
</gene>
<comment type="caution">
    <text evidence="2">The sequence shown here is derived from an EMBL/GenBank/DDBJ whole genome shotgun (WGS) entry which is preliminary data.</text>
</comment>
<evidence type="ECO:0000256" key="1">
    <source>
        <dbReference type="SAM" id="MobiDB-lite"/>
    </source>
</evidence>
<feature type="region of interest" description="Disordered" evidence="1">
    <location>
        <begin position="19"/>
        <end position="116"/>
    </location>
</feature>
<feature type="compositionally biased region" description="Polar residues" evidence="1">
    <location>
        <begin position="54"/>
        <end position="79"/>
    </location>
</feature>
<accession>A0A8X7TC77</accession>
<organism evidence="2 3">
    <name type="scientific">Candida parapsilosis</name>
    <name type="common">Yeast</name>
    <dbReference type="NCBI Taxonomy" id="5480"/>
    <lineage>
        <taxon>Eukaryota</taxon>
        <taxon>Fungi</taxon>
        <taxon>Dikarya</taxon>
        <taxon>Ascomycota</taxon>
        <taxon>Saccharomycotina</taxon>
        <taxon>Pichiomycetes</taxon>
        <taxon>Debaryomycetaceae</taxon>
        <taxon>Candida/Lodderomyces clade</taxon>
        <taxon>Candida</taxon>
    </lineage>
</organism>
<sequence length="116" mass="12558">MPDLFDNFFSSISAKFNGGHTRRRYSQSSQVNTGSFYSYHNSPSNNNYWLPRKLSTSEASQEKPSVSAQGNSLDGTQPTMKLGSGDLNTAAAPAMDDSLAPRARLGSTSSEKSIED</sequence>
<proteinExistence type="predicted"/>
<dbReference type="EMBL" id="JABWAB010000004">
    <property type="protein sequence ID" value="KAF6052578.1"/>
    <property type="molecule type" value="Genomic_DNA"/>
</dbReference>
<dbReference type="OrthoDB" id="4090363at2759"/>
<dbReference type="Proteomes" id="UP000590412">
    <property type="component" value="Unassembled WGS sequence"/>
</dbReference>